<evidence type="ECO:0000313" key="2">
    <source>
        <dbReference type="EMBL" id="KAK9282298.1"/>
    </source>
</evidence>
<dbReference type="EMBL" id="JBBPBK010000007">
    <property type="protein sequence ID" value="KAK9282298.1"/>
    <property type="molecule type" value="Genomic_DNA"/>
</dbReference>
<organism evidence="2 3">
    <name type="scientific">Liquidambar formosana</name>
    <name type="common">Formosan gum</name>
    <dbReference type="NCBI Taxonomy" id="63359"/>
    <lineage>
        <taxon>Eukaryota</taxon>
        <taxon>Viridiplantae</taxon>
        <taxon>Streptophyta</taxon>
        <taxon>Embryophyta</taxon>
        <taxon>Tracheophyta</taxon>
        <taxon>Spermatophyta</taxon>
        <taxon>Magnoliopsida</taxon>
        <taxon>eudicotyledons</taxon>
        <taxon>Gunneridae</taxon>
        <taxon>Pentapetalae</taxon>
        <taxon>Saxifragales</taxon>
        <taxon>Altingiaceae</taxon>
        <taxon>Liquidambar</taxon>
    </lineage>
</organism>
<accession>A0AAP0RQV2</accession>
<dbReference type="AlphaFoldDB" id="A0AAP0RQV2"/>
<reference evidence="2 3" key="1">
    <citation type="journal article" date="2024" name="Plant J.">
        <title>Genome sequences and population genomics reveal climatic adaptation and genomic divergence between two closely related sweetgum species.</title>
        <authorList>
            <person name="Xu W.Q."/>
            <person name="Ren C.Q."/>
            <person name="Zhang X.Y."/>
            <person name="Comes H.P."/>
            <person name="Liu X.H."/>
            <person name="Li Y.G."/>
            <person name="Kettle C.J."/>
            <person name="Jalonen R."/>
            <person name="Gaisberger H."/>
            <person name="Ma Y.Z."/>
            <person name="Qiu Y.X."/>
        </authorList>
    </citation>
    <scope>NUCLEOTIDE SEQUENCE [LARGE SCALE GENOMIC DNA]</scope>
    <source>
        <strain evidence="2">Hangzhou</strain>
    </source>
</reference>
<gene>
    <name evidence="2" type="ORF">L1049_005212</name>
</gene>
<evidence type="ECO:0000313" key="3">
    <source>
        <dbReference type="Proteomes" id="UP001415857"/>
    </source>
</evidence>
<sequence length="110" mass="13143">MSRRHTTLLWKTIHHIFCISVLHVSRYLSSWNNFHHIFCVSCESLHPMRHDHEMLSIVSYGYLVISIQLFCNDFDQTCASHVLGSSVFWFPPLYRETKFLEVIGWFILQR</sequence>
<dbReference type="Proteomes" id="UP001415857">
    <property type="component" value="Unassembled WGS sequence"/>
</dbReference>
<protein>
    <submittedName>
        <fullName evidence="2">Uncharacterized protein</fullName>
    </submittedName>
</protein>
<keyword evidence="1" id="KW-0732">Signal</keyword>
<name>A0AAP0RQV2_LIQFO</name>
<feature type="chain" id="PRO_5042815654" evidence="1">
    <location>
        <begin position="19"/>
        <end position="110"/>
    </location>
</feature>
<comment type="caution">
    <text evidence="2">The sequence shown here is derived from an EMBL/GenBank/DDBJ whole genome shotgun (WGS) entry which is preliminary data.</text>
</comment>
<feature type="signal peptide" evidence="1">
    <location>
        <begin position="1"/>
        <end position="18"/>
    </location>
</feature>
<proteinExistence type="predicted"/>
<keyword evidence="3" id="KW-1185">Reference proteome</keyword>
<evidence type="ECO:0000256" key="1">
    <source>
        <dbReference type="SAM" id="SignalP"/>
    </source>
</evidence>